<evidence type="ECO:0000313" key="2">
    <source>
        <dbReference type="Proteomes" id="UP000230202"/>
    </source>
</evidence>
<organism evidence="1 2">
    <name type="scientific">Snodgrassella alvi</name>
    <dbReference type="NCBI Taxonomy" id="1196083"/>
    <lineage>
        <taxon>Bacteria</taxon>
        <taxon>Pseudomonadati</taxon>
        <taxon>Pseudomonadota</taxon>
        <taxon>Betaproteobacteria</taxon>
        <taxon>Neisseriales</taxon>
        <taxon>Neisseriaceae</taxon>
        <taxon>Snodgrassella</taxon>
    </lineage>
</organism>
<evidence type="ECO:0000313" key="1">
    <source>
        <dbReference type="EMBL" id="PIT38240.1"/>
    </source>
</evidence>
<dbReference type="RefSeq" id="WP_100152249.1">
    <property type="nucleotide sequence ID" value="NZ_MEIL01000029.1"/>
</dbReference>
<dbReference type="AlphaFoldDB" id="A0A2N9X4Y7"/>
<gene>
    <name evidence="1" type="ORF">BHC54_06715</name>
</gene>
<accession>A0A2N9X4Y7</accession>
<name>A0A2N9X4Y7_9NEIS</name>
<sequence length="525" mass="60824">MKNFSYLKDYNFNPDFPIVWDKSLTSIYKILLPYKDADTLPEEAQKLPDESQNEDEIKWIAGAQDGTTIYHCSYSADEKKLNKILSLLKSLSEQINEHDISQLYSLVKKGTTLTIIDSLLKKLPQEDINLQKLYSFFYWLTLNSPDREVIKFSIALLGSYSVVQTELFHLLGMHEEFTLYSAVALTKTLKNPEEIEKNLLSLAKKVNGWGRINVVRYLIENPSAKTKDWLLREGYKNKVMNEYLAYSCAKACELKIALEQNNVDTSFLSSAAQIILALINGGPAEDIYDYEDGGLVCLNYLKHLTKHTLTDIKILHSVIVILDFITTELDDSNLSWDRNIKTIITEKAQQIIQQKHWIPLIEKNLQDKNDLKFNYAAYIYSQLGYDSWQIRFNRQKKYKTNQWLFLMQTEDKQKIEQVIQLAKEQNDFSTIPTGPTLKLFTDSKYAVHDVLDTILQELDRFPGLAEDLIFIGLQSPLIRNRIMALNAIEALERQKWSNEMLVNLKKLAKIEPDEEIQQRLIHMLS</sequence>
<dbReference type="EMBL" id="MEIL01000029">
    <property type="protein sequence ID" value="PIT38240.1"/>
    <property type="molecule type" value="Genomic_DNA"/>
</dbReference>
<dbReference type="Proteomes" id="UP000230202">
    <property type="component" value="Unassembled WGS sequence"/>
</dbReference>
<keyword evidence="2" id="KW-1185">Reference proteome</keyword>
<reference evidence="1" key="1">
    <citation type="journal article" date="2017" name="MBio">
        <title>Type VI secretion-mediated competition in the bee gut microbiome.</title>
        <authorList>
            <person name="Steele M.I."/>
            <person name="Kwong W.K."/>
            <person name="Powell J.E."/>
            <person name="Whiteley M."/>
            <person name="Moran N.A."/>
        </authorList>
    </citation>
    <scope>NUCLEOTIDE SEQUENCE [LARGE SCALE GENOMIC DNA]</scope>
    <source>
        <strain evidence="1">WkB273</strain>
    </source>
</reference>
<comment type="caution">
    <text evidence="1">The sequence shown here is derived from an EMBL/GenBank/DDBJ whole genome shotgun (WGS) entry which is preliminary data.</text>
</comment>
<proteinExistence type="predicted"/>
<protein>
    <submittedName>
        <fullName evidence="1">Uncharacterized protein</fullName>
    </submittedName>
</protein>